<evidence type="ECO:0000313" key="3">
    <source>
        <dbReference type="Proteomes" id="UP000225433"/>
    </source>
</evidence>
<evidence type="ECO:0000313" key="2">
    <source>
        <dbReference type="EMBL" id="PHM58328.1"/>
    </source>
</evidence>
<feature type="transmembrane region" description="Helical" evidence="1">
    <location>
        <begin position="63"/>
        <end position="81"/>
    </location>
</feature>
<dbReference type="AlphaFoldDB" id="A0A2G0QGK1"/>
<gene>
    <name evidence="2" type="ORF">Xhom_01349</name>
</gene>
<feature type="transmembrane region" description="Helical" evidence="1">
    <location>
        <begin position="12"/>
        <end position="32"/>
    </location>
</feature>
<keyword evidence="1" id="KW-0812">Transmembrane</keyword>
<evidence type="ECO:0000256" key="1">
    <source>
        <dbReference type="SAM" id="Phobius"/>
    </source>
</evidence>
<proteinExistence type="predicted"/>
<accession>A0A2G0QGK1</accession>
<dbReference type="Proteomes" id="UP000225433">
    <property type="component" value="Unassembled WGS sequence"/>
</dbReference>
<name>A0A2G0QGK1_XENHO</name>
<protein>
    <submittedName>
        <fullName evidence="2">Uncharacterized protein</fullName>
    </submittedName>
</protein>
<sequence length="84" mass="9769">MKQKKRRDKISPLRLVVIAIPLNLSFLVHSLIKILPCQLSFTLSLYLEYLAILPVLNRPCPIFLTELFPSYSLVVVLLWFLTEQ</sequence>
<keyword evidence="1" id="KW-1133">Transmembrane helix</keyword>
<dbReference type="EMBL" id="NJAI01000001">
    <property type="protein sequence ID" value="PHM58328.1"/>
    <property type="molecule type" value="Genomic_DNA"/>
</dbReference>
<organism evidence="2 3">
    <name type="scientific">Xenorhabdus hominickii</name>
    <dbReference type="NCBI Taxonomy" id="351679"/>
    <lineage>
        <taxon>Bacteria</taxon>
        <taxon>Pseudomonadati</taxon>
        <taxon>Pseudomonadota</taxon>
        <taxon>Gammaproteobacteria</taxon>
        <taxon>Enterobacterales</taxon>
        <taxon>Morganellaceae</taxon>
        <taxon>Xenorhabdus</taxon>
    </lineage>
</organism>
<keyword evidence="1" id="KW-0472">Membrane</keyword>
<comment type="caution">
    <text evidence="2">The sequence shown here is derived from an EMBL/GenBank/DDBJ whole genome shotgun (WGS) entry which is preliminary data.</text>
</comment>
<reference evidence="2 3" key="1">
    <citation type="journal article" date="2017" name="Nat. Microbiol.">
        <title>Natural product diversity associated with the nematode symbionts Photorhabdus and Xenorhabdus.</title>
        <authorList>
            <person name="Tobias N.J."/>
            <person name="Wolff H."/>
            <person name="Djahanschiri B."/>
            <person name="Grundmann F."/>
            <person name="Kronenwerth M."/>
            <person name="Shi Y.M."/>
            <person name="Simonyi S."/>
            <person name="Grun P."/>
            <person name="Shapiro-Ilan D."/>
            <person name="Pidot S.J."/>
            <person name="Stinear T.P."/>
            <person name="Ebersberger I."/>
            <person name="Bode H.B."/>
        </authorList>
    </citation>
    <scope>NUCLEOTIDE SEQUENCE [LARGE SCALE GENOMIC DNA]</scope>
    <source>
        <strain evidence="2 3">DSM 17903</strain>
    </source>
</reference>